<comment type="subcellular location">
    <subcellularLocation>
        <location evidence="9">Nucleus</location>
    </subcellularLocation>
    <subcellularLocation>
        <location evidence="9">Chromosome</location>
        <location evidence="9">Centromere</location>
        <location evidence="9">Kinetochore</location>
    </subcellularLocation>
</comment>
<dbReference type="FunFam" id="3.30.457.50:FF:000001">
    <property type="entry name" value="Probable kinetochore protein spc25"/>
    <property type="match status" value="1"/>
</dbReference>
<protein>
    <recommendedName>
        <fullName evidence="9">Kinetochore protein SPC25</fullName>
    </recommendedName>
</protein>
<keyword evidence="4 9" id="KW-0498">Mitosis</keyword>
<dbReference type="AlphaFoldDB" id="A0A9P4HL67"/>
<accession>A0A9P4HL67</accession>
<evidence type="ECO:0000259" key="12">
    <source>
        <dbReference type="Pfam" id="PF08234"/>
    </source>
</evidence>
<organism evidence="13 14">
    <name type="scientific">Saccharata proteae CBS 121410</name>
    <dbReference type="NCBI Taxonomy" id="1314787"/>
    <lineage>
        <taxon>Eukaryota</taxon>
        <taxon>Fungi</taxon>
        <taxon>Dikarya</taxon>
        <taxon>Ascomycota</taxon>
        <taxon>Pezizomycotina</taxon>
        <taxon>Dothideomycetes</taxon>
        <taxon>Dothideomycetes incertae sedis</taxon>
        <taxon>Botryosphaeriales</taxon>
        <taxon>Saccharataceae</taxon>
        <taxon>Saccharata</taxon>
    </lineage>
</organism>
<dbReference type="GO" id="GO:0051301">
    <property type="term" value="P:cell division"/>
    <property type="evidence" value="ECO:0007669"/>
    <property type="project" value="UniProtKB-UniRule"/>
</dbReference>
<dbReference type="PANTHER" id="PTHR14281:SF0">
    <property type="entry name" value="KINETOCHORE PROTEIN SPC25"/>
    <property type="match status" value="1"/>
</dbReference>
<keyword evidence="3 9" id="KW-0132">Cell division</keyword>
<evidence type="ECO:0000256" key="3">
    <source>
        <dbReference type="ARBA" id="ARBA00022618"/>
    </source>
</evidence>
<dbReference type="Pfam" id="PF08234">
    <property type="entry name" value="Spindle_Spc25"/>
    <property type="match status" value="1"/>
</dbReference>
<keyword evidence="7 9" id="KW-0131">Cell cycle</keyword>
<comment type="similarity">
    <text evidence="1 9">Belongs to the SPC25 family.</text>
</comment>
<feature type="compositionally biased region" description="Polar residues" evidence="11">
    <location>
        <begin position="1"/>
        <end position="11"/>
    </location>
</feature>
<comment type="caution">
    <text evidence="13">The sequence shown here is derived from an EMBL/GenBank/DDBJ whole genome shotgun (WGS) entry which is preliminary data.</text>
</comment>
<evidence type="ECO:0000256" key="6">
    <source>
        <dbReference type="ARBA" id="ARBA00023054"/>
    </source>
</evidence>
<feature type="domain" description="Chromosome segregation protein Spc25 C-terminal" evidence="12">
    <location>
        <begin position="183"/>
        <end position="252"/>
    </location>
</feature>
<dbReference type="Proteomes" id="UP000799776">
    <property type="component" value="Unassembled WGS sequence"/>
</dbReference>
<keyword evidence="6 10" id="KW-0175">Coiled coil</keyword>
<evidence type="ECO:0000256" key="11">
    <source>
        <dbReference type="SAM" id="MobiDB-lite"/>
    </source>
</evidence>
<evidence type="ECO:0000256" key="1">
    <source>
        <dbReference type="ARBA" id="ARBA00006379"/>
    </source>
</evidence>
<dbReference type="GO" id="GO:0031262">
    <property type="term" value="C:Ndc80 complex"/>
    <property type="evidence" value="ECO:0007669"/>
    <property type="project" value="InterPro"/>
</dbReference>
<keyword evidence="9" id="KW-0539">Nucleus</keyword>
<evidence type="ECO:0000256" key="7">
    <source>
        <dbReference type="ARBA" id="ARBA00023306"/>
    </source>
</evidence>
<dbReference type="CDD" id="cd23784">
    <property type="entry name" value="RWD_Spc25"/>
    <property type="match status" value="1"/>
</dbReference>
<keyword evidence="8 9" id="KW-0137">Centromere</keyword>
<comment type="subunit">
    <text evidence="9">Component of the NDC80 complex.</text>
</comment>
<name>A0A9P4HL67_9PEZI</name>
<evidence type="ECO:0000313" key="14">
    <source>
        <dbReference type="Proteomes" id="UP000799776"/>
    </source>
</evidence>
<dbReference type="GO" id="GO:0007059">
    <property type="term" value="P:chromosome segregation"/>
    <property type="evidence" value="ECO:0007669"/>
    <property type="project" value="InterPro"/>
</dbReference>
<evidence type="ECO:0000256" key="5">
    <source>
        <dbReference type="ARBA" id="ARBA00022838"/>
    </source>
</evidence>
<keyword evidence="5 9" id="KW-0995">Kinetochore</keyword>
<dbReference type="PANTHER" id="PTHR14281">
    <property type="entry name" value="KINETOCHORE PROTEIN SPC25-RELATED"/>
    <property type="match status" value="1"/>
</dbReference>
<dbReference type="GO" id="GO:0005634">
    <property type="term" value="C:nucleus"/>
    <property type="evidence" value="ECO:0007669"/>
    <property type="project" value="UniProtKB-SubCell"/>
</dbReference>
<gene>
    <name evidence="13" type="ORF">K490DRAFT_51199</name>
</gene>
<sequence length="256" mass="30059">MAFSESLSASSMRPPLTSADAPSMADSLPNIDFGFEDLRQRMNNFTARFDEFIKKGRERVLEERNQFRVNVAELQEDQRQKQRDIEILTLKQSQHQQTLAKETQETTEMHTAIAKLSTRRDDQLAHRDALLSQLQEIQQSISVKRDAQAKHARYLDSQARFNAPELEFWQDCLCMRIDGAGLDDRLKFVYTHVDERDWENEAWFELDMGAREYRIVGCRPKIENEEVERVLERLNESRELSVFLKGMRELFVEALK</sequence>
<evidence type="ECO:0000256" key="9">
    <source>
        <dbReference type="RuleBase" id="RU367150"/>
    </source>
</evidence>
<feature type="region of interest" description="Disordered" evidence="11">
    <location>
        <begin position="1"/>
        <end position="26"/>
    </location>
</feature>
<evidence type="ECO:0000256" key="8">
    <source>
        <dbReference type="ARBA" id="ARBA00023328"/>
    </source>
</evidence>
<evidence type="ECO:0000256" key="10">
    <source>
        <dbReference type="SAM" id="Coils"/>
    </source>
</evidence>
<evidence type="ECO:0000313" key="13">
    <source>
        <dbReference type="EMBL" id="KAF2083619.1"/>
    </source>
</evidence>
<proteinExistence type="inferred from homology"/>
<feature type="coiled-coil region" evidence="10">
    <location>
        <begin position="57"/>
        <end position="91"/>
    </location>
</feature>
<evidence type="ECO:0000256" key="2">
    <source>
        <dbReference type="ARBA" id="ARBA00022454"/>
    </source>
</evidence>
<dbReference type="OrthoDB" id="4056921at2759"/>
<dbReference type="Gene3D" id="3.30.457.50">
    <property type="entry name" value="Chromosome segregation protein Spc25"/>
    <property type="match status" value="1"/>
</dbReference>
<keyword evidence="14" id="KW-1185">Reference proteome</keyword>
<dbReference type="InterPro" id="IPR013255">
    <property type="entry name" value="Spc25_C"/>
</dbReference>
<evidence type="ECO:0000256" key="4">
    <source>
        <dbReference type="ARBA" id="ARBA00022776"/>
    </source>
</evidence>
<keyword evidence="2 9" id="KW-0158">Chromosome</keyword>
<dbReference type="EMBL" id="ML978768">
    <property type="protein sequence ID" value="KAF2083619.1"/>
    <property type="molecule type" value="Genomic_DNA"/>
</dbReference>
<dbReference type="InterPro" id="IPR045143">
    <property type="entry name" value="Spc25"/>
</dbReference>
<comment type="function">
    <text evidence="9">Acts as a component of the essential kinetochore-associated NDC80 complex, which is required for chromosome segregation and spindle checkpoint activity.</text>
</comment>
<reference evidence="13" key="1">
    <citation type="journal article" date="2020" name="Stud. Mycol.">
        <title>101 Dothideomycetes genomes: a test case for predicting lifestyles and emergence of pathogens.</title>
        <authorList>
            <person name="Haridas S."/>
            <person name="Albert R."/>
            <person name="Binder M."/>
            <person name="Bloem J."/>
            <person name="Labutti K."/>
            <person name="Salamov A."/>
            <person name="Andreopoulos B."/>
            <person name="Baker S."/>
            <person name="Barry K."/>
            <person name="Bills G."/>
            <person name="Bluhm B."/>
            <person name="Cannon C."/>
            <person name="Castanera R."/>
            <person name="Culley D."/>
            <person name="Daum C."/>
            <person name="Ezra D."/>
            <person name="Gonzalez J."/>
            <person name="Henrissat B."/>
            <person name="Kuo A."/>
            <person name="Liang C."/>
            <person name="Lipzen A."/>
            <person name="Lutzoni F."/>
            <person name="Magnuson J."/>
            <person name="Mondo S."/>
            <person name="Nolan M."/>
            <person name="Ohm R."/>
            <person name="Pangilinan J."/>
            <person name="Park H.-J."/>
            <person name="Ramirez L."/>
            <person name="Alfaro M."/>
            <person name="Sun H."/>
            <person name="Tritt A."/>
            <person name="Yoshinaga Y."/>
            <person name="Zwiers L.-H."/>
            <person name="Turgeon B."/>
            <person name="Goodwin S."/>
            <person name="Spatafora J."/>
            <person name="Crous P."/>
            <person name="Grigoriev I."/>
        </authorList>
    </citation>
    <scope>NUCLEOTIDE SEQUENCE</scope>
    <source>
        <strain evidence="13">CBS 121410</strain>
    </source>
</reference>